<dbReference type="EMBL" id="JAUCBP010000013">
    <property type="protein sequence ID" value="MDM7862170.1"/>
    <property type="molecule type" value="Genomic_DNA"/>
</dbReference>
<dbReference type="RefSeq" id="WP_289366955.1">
    <property type="nucleotide sequence ID" value="NZ_JAUCBP010000013.1"/>
</dbReference>
<dbReference type="CDD" id="cd01949">
    <property type="entry name" value="GGDEF"/>
    <property type="match status" value="1"/>
</dbReference>
<keyword evidence="6" id="KW-1185">Reference proteome</keyword>
<organism evidence="5 6">
    <name type="scientific">Alteromonas arenosi</name>
    <dbReference type="NCBI Taxonomy" id="3055817"/>
    <lineage>
        <taxon>Bacteria</taxon>
        <taxon>Pseudomonadati</taxon>
        <taxon>Pseudomonadota</taxon>
        <taxon>Gammaproteobacteria</taxon>
        <taxon>Alteromonadales</taxon>
        <taxon>Alteromonadaceae</taxon>
        <taxon>Alteromonas/Salinimonas group</taxon>
        <taxon>Alteromonas</taxon>
    </lineage>
</organism>
<name>A0ABT7T1C2_9ALTE</name>
<dbReference type="PANTHER" id="PTHR45138:SF9">
    <property type="entry name" value="DIGUANYLATE CYCLASE DGCM-RELATED"/>
    <property type="match status" value="1"/>
</dbReference>
<keyword evidence="5" id="KW-0548">Nucleotidyltransferase</keyword>
<dbReference type="NCBIfam" id="TIGR00254">
    <property type="entry name" value="GGDEF"/>
    <property type="match status" value="1"/>
</dbReference>
<comment type="catalytic activity">
    <reaction evidence="2">
        <text>2 GTP = 3',3'-c-di-GMP + 2 diphosphate</text>
        <dbReference type="Rhea" id="RHEA:24898"/>
        <dbReference type="ChEBI" id="CHEBI:33019"/>
        <dbReference type="ChEBI" id="CHEBI:37565"/>
        <dbReference type="ChEBI" id="CHEBI:58805"/>
        <dbReference type="EC" id="2.7.7.65"/>
    </reaction>
</comment>
<evidence type="ECO:0000313" key="6">
    <source>
        <dbReference type="Proteomes" id="UP001234343"/>
    </source>
</evidence>
<sequence length="478" mass="54760">MSIFRTLHRSILVLFAVVVVSIVTLVHFSISKIVAEQSRAQQESMSPAIDLVIDQMFKPLHIAETLSKSRELIDLMDIEENGEIDQSKALAMLQRLEQEFGMIFFIASEQQRKQINSDGTTIDLIEGEVSWYFKYKDSPRNAVADIGKWEDTHFYIDLKIYDDDGRFLGFFGVGKSLTSFLSIFDAYKREYGYDFIFVDNNDDIMLSSDPQLIAEFSDFKNLTQLPWFVTLDEQIQLDKNLNNQLVIVSGMDHLIAEIILGQFDWTLYLLSPLDARQTEISRGFIASVVTLLVVIFALFLVIYNILYYFRKDMQSNGVQFTPARLPDRLMVEQKYNEFMDQKRALAIVIIDIDNFTAINDTFGRNVGDEIIERFTAFLTSKVRDRDVVGRWSSEEFIILLPDTGPHEAYDIAQNLRHGVTTIQPPASHQNLFLTASFGVSYTATQRPMNEVTANADDALYQAKRDGNNVVRMQLIETN</sequence>
<dbReference type="PROSITE" id="PS50887">
    <property type="entry name" value="GGDEF"/>
    <property type="match status" value="1"/>
</dbReference>
<keyword evidence="3" id="KW-0472">Membrane</keyword>
<protein>
    <recommendedName>
        <fullName evidence="1">diguanylate cyclase</fullName>
        <ecNumber evidence="1">2.7.7.65</ecNumber>
    </recommendedName>
</protein>
<keyword evidence="5" id="KW-0808">Transferase</keyword>
<feature type="domain" description="GGDEF" evidence="4">
    <location>
        <begin position="343"/>
        <end position="475"/>
    </location>
</feature>
<dbReference type="InterPro" id="IPR000160">
    <property type="entry name" value="GGDEF_dom"/>
</dbReference>
<feature type="transmembrane region" description="Helical" evidence="3">
    <location>
        <begin position="12"/>
        <end position="30"/>
    </location>
</feature>
<evidence type="ECO:0000256" key="2">
    <source>
        <dbReference type="ARBA" id="ARBA00034247"/>
    </source>
</evidence>
<dbReference type="GO" id="GO:0052621">
    <property type="term" value="F:diguanylate cyclase activity"/>
    <property type="evidence" value="ECO:0007669"/>
    <property type="project" value="UniProtKB-EC"/>
</dbReference>
<evidence type="ECO:0000256" key="1">
    <source>
        <dbReference type="ARBA" id="ARBA00012528"/>
    </source>
</evidence>
<keyword evidence="3" id="KW-0812">Transmembrane</keyword>
<dbReference type="PANTHER" id="PTHR45138">
    <property type="entry name" value="REGULATORY COMPONENTS OF SENSORY TRANSDUCTION SYSTEM"/>
    <property type="match status" value="1"/>
</dbReference>
<proteinExistence type="predicted"/>
<evidence type="ECO:0000256" key="3">
    <source>
        <dbReference type="SAM" id="Phobius"/>
    </source>
</evidence>
<dbReference type="Proteomes" id="UP001234343">
    <property type="component" value="Unassembled WGS sequence"/>
</dbReference>
<dbReference type="InterPro" id="IPR043128">
    <property type="entry name" value="Rev_trsase/Diguanyl_cyclase"/>
</dbReference>
<dbReference type="Gene3D" id="3.30.70.270">
    <property type="match status" value="1"/>
</dbReference>
<accession>A0ABT7T1C2</accession>
<feature type="transmembrane region" description="Helical" evidence="3">
    <location>
        <begin position="284"/>
        <end position="309"/>
    </location>
</feature>
<dbReference type="InterPro" id="IPR050469">
    <property type="entry name" value="Diguanylate_Cyclase"/>
</dbReference>
<comment type="caution">
    <text evidence="5">The sequence shown here is derived from an EMBL/GenBank/DDBJ whole genome shotgun (WGS) entry which is preliminary data.</text>
</comment>
<dbReference type="InterPro" id="IPR029787">
    <property type="entry name" value="Nucleotide_cyclase"/>
</dbReference>
<dbReference type="SUPFAM" id="SSF55073">
    <property type="entry name" value="Nucleotide cyclase"/>
    <property type="match status" value="1"/>
</dbReference>
<evidence type="ECO:0000259" key="4">
    <source>
        <dbReference type="PROSITE" id="PS50887"/>
    </source>
</evidence>
<evidence type="ECO:0000313" key="5">
    <source>
        <dbReference type="EMBL" id="MDM7862170.1"/>
    </source>
</evidence>
<dbReference type="Pfam" id="PF00990">
    <property type="entry name" value="GGDEF"/>
    <property type="match status" value="1"/>
</dbReference>
<reference evidence="5 6" key="1">
    <citation type="submission" date="2023-06" db="EMBL/GenBank/DDBJ databases">
        <title>Alteromonas sp. ASW11-36 isolated from intertidal sand.</title>
        <authorList>
            <person name="Li Y."/>
        </authorList>
    </citation>
    <scope>NUCLEOTIDE SEQUENCE [LARGE SCALE GENOMIC DNA]</scope>
    <source>
        <strain evidence="5 6">ASW11-36</strain>
    </source>
</reference>
<dbReference type="SMART" id="SM00267">
    <property type="entry name" value="GGDEF"/>
    <property type="match status" value="1"/>
</dbReference>
<keyword evidence="3" id="KW-1133">Transmembrane helix</keyword>
<dbReference type="EC" id="2.7.7.65" evidence="1"/>
<gene>
    <name evidence="5" type="ORF">QTP81_16310</name>
</gene>